<feature type="compositionally biased region" description="Polar residues" evidence="1">
    <location>
        <begin position="58"/>
        <end position="67"/>
    </location>
</feature>
<dbReference type="AlphaFoldDB" id="A0A5N5WUZ7"/>
<reference evidence="2 3" key="1">
    <citation type="submission" date="2019-04" db="EMBL/GenBank/DDBJ databases">
        <title>Friends and foes A comparative genomics study of 23 Aspergillus species from section Flavi.</title>
        <authorList>
            <consortium name="DOE Joint Genome Institute"/>
            <person name="Kjaerbolling I."/>
            <person name="Vesth T."/>
            <person name="Frisvad J.C."/>
            <person name="Nybo J.L."/>
            <person name="Theobald S."/>
            <person name="Kildgaard S."/>
            <person name="Isbrandt T."/>
            <person name="Kuo A."/>
            <person name="Sato A."/>
            <person name="Lyhne E.K."/>
            <person name="Kogle M.E."/>
            <person name="Wiebenga A."/>
            <person name="Kun R.S."/>
            <person name="Lubbers R.J."/>
            <person name="Makela M.R."/>
            <person name="Barry K."/>
            <person name="Chovatia M."/>
            <person name="Clum A."/>
            <person name="Daum C."/>
            <person name="Haridas S."/>
            <person name="He G."/>
            <person name="LaButti K."/>
            <person name="Lipzen A."/>
            <person name="Mondo S."/>
            <person name="Riley R."/>
            <person name="Salamov A."/>
            <person name="Simmons B.A."/>
            <person name="Magnuson J.K."/>
            <person name="Henrissat B."/>
            <person name="Mortensen U.H."/>
            <person name="Larsen T.O."/>
            <person name="Devries R.P."/>
            <person name="Grigoriev I.V."/>
            <person name="Machida M."/>
            <person name="Baker S.E."/>
            <person name="Andersen M.R."/>
        </authorList>
    </citation>
    <scope>NUCLEOTIDE SEQUENCE [LARGE SCALE GENOMIC DNA]</scope>
    <source>
        <strain evidence="2 3">CBS 151.66</strain>
    </source>
</reference>
<evidence type="ECO:0000256" key="1">
    <source>
        <dbReference type="SAM" id="MobiDB-lite"/>
    </source>
</evidence>
<feature type="compositionally biased region" description="Gly residues" evidence="1">
    <location>
        <begin position="112"/>
        <end position="130"/>
    </location>
</feature>
<evidence type="ECO:0000313" key="3">
    <source>
        <dbReference type="Proteomes" id="UP000326565"/>
    </source>
</evidence>
<dbReference type="EMBL" id="ML732249">
    <property type="protein sequence ID" value="KAB8072356.1"/>
    <property type="molecule type" value="Genomic_DNA"/>
</dbReference>
<accession>A0A5N5WUZ7</accession>
<feature type="compositionally biased region" description="Basic and acidic residues" evidence="1">
    <location>
        <begin position="132"/>
        <end position="156"/>
    </location>
</feature>
<sequence>MASPSDNASKTAFRNGSAPRCTLKRVVLNGTILALLTSDHVCQAAAIPNTALQERSLDTSAGTSTVLPRTDDDREELDELSNEWSTDHFPGIATDEADNDHHYVEVRSPQGVRGGRGRGGPRGGRGGRGALRGRERLVERDAGNDRRSASEERESRSPQGPCRGRGRGGGRGGRGGRGGC</sequence>
<name>A0A5N5WUZ7_9EURO</name>
<protein>
    <submittedName>
        <fullName evidence="2">Uncharacterized protein</fullName>
    </submittedName>
</protein>
<evidence type="ECO:0000313" key="2">
    <source>
        <dbReference type="EMBL" id="KAB8072356.1"/>
    </source>
</evidence>
<dbReference type="Proteomes" id="UP000326565">
    <property type="component" value="Unassembled WGS sequence"/>
</dbReference>
<organism evidence="2 3">
    <name type="scientific">Aspergillus leporis</name>
    <dbReference type="NCBI Taxonomy" id="41062"/>
    <lineage>
        <taxon>Eukaryota</taxon>
        <taxon>Fungi</taxon>
        <taxon>Dikarya</taxon>
        <taxon>Ascomycota</taxon>
        <taxon>Pezizomycotina</taxon>
        <taxon>Eurotiomycetes</taxon>
        <taxon>Eurotiomycetidae</taxon>
        <taxon>Eurotiales</taxon>
        <taxon>Aspergillaceae</taxon>
        <taxon>Aspergillus</taxon>
        <taxon>Aspergillus subgen. Circumdati</taxon>
    </lineage>
</organism>
<gene>
    <name evidence="2" type="ORF">BDV29DRAFT_177558</name>
</gene>
<keyword evidence="3" id="KW-1185">Reference proteome</keyword>
<dbReference type="OrthoDB" id="10541831at2759"/>
<feature type="region of interest" description="Disordered" evidence="1">
    <location>
        <begin position="58"/>
        <end position="180"/>
    </location>
</feature>
<proteinExistence type="predicted"/>
<feature type="compositionally biased region" description="Gly residues" evidence="1">
    <location>
        <begin position="167"/>
        <end position="180"/>
    </location>
</feature>